<reference evidence="8 9" key="1">
    <citation type="journal article" date="2015" name="Genome Biol. Evol.">
        <title>Characterization of Three Mycobacterium spp. with Potential Use in Bioremediation by Genome Sequencing and Comparative Genomics.</title>
        <authorList>
            <person name="Das S."/>
            <person name="Pettersson B.M."/>
            <person name="Behra P.R."/>
            <person name="Ramesh M."/>
            <person name="Dasgupta S."/>
            <person name="Bhattacharya A."/>
            <person name="Kirsebom L.A."/>
        </authorList>
    </citation>
    <scope>NUCLEOTIDE SEQUENCE [LARGE SCALE GENOMIC DNA]</scope>
    <source>
        <strain evidence="8 9">DSM 44219</strain>
    </source>
</reference>
<keyword evidence="9" id="KW-1185">Reference proteome</keyword>
<dbReference type="SUPFAM" id="SSF51905">
    <property type="entry name" value="FAD/NAD(P)-binding domain"/>
    <property type="match status" value="1"/>
</dbReference>
<keyword evidence="4" id="KW-0274">FAD</keyword>
<comment type="similarity">
    <text evidence="2">Belongs to the NADH dehydrogenase family.</text>
</comment>
<dbReference type="GO" id="GO:0003955">
    <property type="term" value="F:NAD(P)H dehydrogenase (quinone) activity"/>
    <property type="evidence" value="ECO:0007669"/>
    <property type="project" value="TreeGrafter"/>
</dbReference>
<evidence type="ECO:0000259" key="7">
    <source>
        <dbReference type="Pfam" id="PF07992"/>
    </source>
</evidence>
<evidence type="ECO:0000256" key="4">
    <source>
        <dbReference type="ARBA" id="ARBA00022827"/>
    </source>
</evidence>
<comment type="caution">
    <text evidence="8">The sequence shown here is derived from an EMBL/GenBank/DDBJ whole genome shotgun (WGS) entry which is preliminary data.</text>
</comment>
<dbReference type="AlphaFoldDB" id="A0A0J6VV84"/>
<keyword evidence="3" id="KW-0285">Flavoprotein</keyword>
<dbReference type="PRINTS" id="PR00368">
    <property type="entry name" value="FADPNR"/>
</dbReference>
<dbReference type="GO" id="GO:0019646">
    <property type="term" value="P:aerobic electron transport chain"/>
    <property type="evidence" value="ECO:0007669"/>
    <property type="project" value="TreeGrafter"/>
</dbReference>
<dbReference type="InterPro" id="IPR023753">
    <property type="entry name" value="FAD/NAD-binding_dom"/>
</dbReference>
<dbReference type="PANTHER" id="PTHR42913">
    <property type="entry name" value="APOPTOSIS-INDUCING FACTOR 1"/>
    <property type="match status" value="1"/>
</dbReference>
<dbReference type="InterPro" id="IPR051169">
    <property type="entry name" value="NADH-Q_oxidoreductase"/>
</dbReference>
<evidence type="ECO:0000256" key="3">
    <source>
        <dbReference type="ARBA" id="ARBA00022630"/>
    </source>
</evidence>
<keyword evidence="5 8" id="KW-0560">Oxidoreductase</keyword>
<dbReference type="Pfam" id="PF07992">
    <property type="entry name" value="Pyr_redox_2"/>
    <property type="match status" value="1"/>
</dbReference>
<dbReference type="InterPro" id="IPR036188">
    <property type="entry name" value="FAD/NAD-bd_sf"/>
</dbReference>
<feature type="compositionally biased region" description="Basic and acidic residues" evidence="6">
    <location>
        <begin position="1"/>
        <end position="21"/>
    </location>
</feature>
<feature type="region of interest" description="Disordered" evidence="6">
    <location>
        <begin position="1"/>
        <end position="23"/>
    </location>
</feature>
<evidence type="ECO:0000313" key="9">
    <source>
        <dbReference type="Proteomes" id="UP000036176"/>
    </source>
</evidence>
<accession>A0A0J6VV84</accession>
<dbReference type="PRINTS" id="PR00411">
    <property type="entry name" value="PNDRDTASEI"/>
</dbReference>
<dbReference type="EMBL" id="JYNX01000060">
    <property type="protein sequence ID" value="KMO73352.1"/>
    <property type="molecule type" value="Genomic_DNA"/>
</dbReference>
<sequence>MLAGARERRGPPTKPHVDRTKTTGFPWSLTGALGAIVEDMKDTSVLGGGSATRVVIVGGGYAGVLTANRLSQRADIDITLVNPRPIFVERIRLHQLVAGNDDAVESYSAILTDRANLVVDSAQLIDAAAHQLRLISGASLSFDFLIYAVGSTAPMPAAVPGAPEFVYPLGELEAAQRLAARLADVPLQAPIVVVGGGLTGIEAASEFAEAGRNVTLVTGALGPSLAKGGRKSVARQLTKLGVRVVENATVTQVGEDRVTLRDGTDLPSAATVWTAGFIVPTLAADSGLSTDRLGRLVTDETLTSVDDPSIIAAGDAASPSAQPLRMSCQLAMPLASHAADTVLARLQGREPTALNPASVGQCISLGRHAGTIQMSHFNDVALPMHLSGHLAATIKEAVCKGTLSFLSEEARKPGSYFWPHGGKRQKNLKKGRVDV</sequence>
<organism evidence="8 9">
    <name type="scientific">Mycolicibacterium chubuense</name>
    <name type="common">Mycobacterium chubuense</name>
    <dbReference type="NCBI Taxonomy" id="1800"/>
    <lineage>
        <taxon>Bacteria</taxon>
        <taxon>Bacillati</taxon>
        <taxon>Actinomycetota</taxon>
        <taxon>Actinomycetes</taxon>
        <taxon>Mycobacteriales</taxon>
        <taxon>Mycobacteriaceae</taxon>
        <taxon>Mycolicibacterium</taxon>
    </lineage>
</organism>
<comment type="cofactor">
    <cofactor evidence="1">
        <name>FAD</name>
        <dbReference type="ChEBI" id="CHEBI:57692"/>
    </cofactor>
</comment>
<protein>
    <submittedName>
        <fullName evidence="8">NADH dehydrogenase</fullName>
        <ecNumber evidence="8">1.6.99.3</ecNumber>
    </submittedName>
</protein>
<gene>
    <name evidence="8" type="primary">ndh_2</name>
    <name evidence="8" type="ORF">MCHUDSM44219_04530</name>
</gene>
<dbReference type="Proteomes" id="UP000036176">
    <property type="component" value="Unassembled WGS sequence"/>
</dbReference>
<dbReference type="Gene3D" id="3.50.50.100">
    <property type="match status" value="1"/>
</dbReference>
<evidence type="ECO:0000256" key="6">
    <source>
        <dbReference type="SAM" id="MobiDB-lite"/>
    </source>
</evidence>
<name>A0A0J6VV84_MYCCU</name>
<dbReference type="EC" id="1.6.99.3" evidence="8"/>
<evidence type="ECO:0000313" key="8">
    <source>
        <dbReference type="EMBL" id="KMO73352.1"/>
    </source>
</evidence>
<dbReference type="PATRIC" id="fig|1800.3.peg.4552"/>
<evidence type="ECO:0000256" key="2">
    <source>
        <dbReference type="ARBA" id="ARBA00005272"/>
    </source>
</evidence>
<evidence type="ECO:0000256" key="1">
    <source>
        <dbReference type="ARBA" id="ARBA00001974"/>
    </source>
</evidence>
<proteinExistence type="inferred from homology"/>
<feature type="domain" description="FAD/NAD(P)-binding" evidence="7">
    <location>
        <begin position="53"/>
        <end position="330"/>
    </location>
</feature>
<dbReference type="PANTHER" id="PTHR42913:SF3">
    <property type="entry name" value="64 KDA MITOCHONDRIAL NADH DEHYDROGENASE (EUROFUNG)"/>
    <property type="match status" value="1"/>
</dbReference>
<evidence type="ECO:0000256" key="5">
    <source>
        <dbReference type="ARBA" id="ARBA00023002"/>
    </source>
</evidence>